<dbReference type="InterPro" id="IPR003115">
    <property type="entry name" value="ParB_N"/>
</dbReference>
<dbReference type="PANTHER" id="PTHR33375:SF1">
    <property type="entry name" value="CHROMOSOME-PARTITIONING PROTEIN PARB-RELATED"/>
    <property type="match status" value="1"/>
</dbReference>
<comment type="function">
    <text evidence="4">Involved in chromosome partition. Localize to both poles of the predivisional cell following completion of DNA replication. Binds to the DNA origin of replication.</text>
</comment>
<dbReference type="GO" id="GO:0045881">
    <property type="term" value="P:positive regulation of sporulation resulting in formation of a cellular spore"/>
    <property type="evidence" value="ECO:0007669"/>
    <property type="project" value="TreeGrafter"/>
</dbReference>
<dbReference type="InterPro" id="IPR057240">
    <property type="entry name" value="ParB_dimer_C"/>
</dbReference>
<dbReference type="FunFam" id="1.10.10.2830:FF:000001">
    <property type="entry name" value="Chromosome partitioning protein ParB"/>
    <property type="match status" value="1"/>
</dbReference>
<dbReference type="RefSeq" id="WP_119334205.1">
    <property type="nucleotide sequence ID" value="NZ_AP018558.1"/>
</dbReference>
<reference evidence="6 7" key="1">
    <citation type="submission" date="2018-04" db="EMBL/GenBank/DDBJ databases">
        <title>Complete genome sequence of Hydrogenophilus thermoluteolus TH-1.</title>
        <authorList>
            <person name="Arai H."/>
        </authorList>
    </citation>
    <scope>NUCLEOTIDE SEQUENCE [LARGE SCALE GENOMIC DNA]</scope>
    <source>
        <strain evidence="6 7">TH-1</strain>
    </source>
</reference>
<evidence type="ECO:0000256" key="1">
    <source>
        <dbReference type="ARBA" id="ARBA00006295"/>
    </source>
</evidence>
<organism evidence="6 7">
    <name type="scientific">Hydrogenophilus thermoluteolus</name>
    <name type="common">Pseudomonas hydrogenothermophila</name>
    <dbReference type="NCBI Taxonomy" id="297"/>
    <lineage>
        <taxon>Bacteria</taxon>
        <taxon>Pseudomonadati</taxon>
        <taxon>Pseudomonadota</taxon>
        <taxon>Hydrogenophilia</taxon>
        <taxon>Hydrogenophilales</taxon>
        <taxon>Hydrogenophilaceae</taxon>
        <taxon>Hydrogenophilus</taxon>
    </lineage>
</organism>
<evidence type="ECO:0000256" key="4">
    <source>
        <dbReference type="ARBA" id="ARBA00025472"/>
    </source>
</evidence>
<dbReference type="Pfam" id="PF17762">
    <property type="entry name" value="HTH_ParB"/>
    <property type="match status" value="1"/>
</dbReference>
<protein>
    <submittedName>
        <fullName evidence="6">ParB-like partition protein</fullName>
    </submittedName>
</protein>
<sequence length="298" mass="32568">MSRSKKGLGRGLDALLGAMSSQPAQGPTADGEARVVALPVDQLVPGRYQPRSRMDPGSLEELAASIRVQGVMQPVVVRPNGVGRYEIIAGERRWRAAQMAGLVHLPCLIRDVPDDAALALALIENIQRENLNPIEEAQGLQRLIEEFGMTHQQVADAIGRSRSAVTNLLRLLQLAEPVRELVLAGDLEMGHARALLPLSAGDQVALAHQAVAKGWSVRQVERAVQQRLAPPAEKRVPERKTADWLRLEERLAERIGAPVTIERKGKGPGRLTIRFTDWDELDAVLARLGLAEEAMHDV</sequence>
<dbReference type="PANTHER" id="PTHR33375">
    <property type="entry name" value="CHROMOSOME-PARTITIONING PROTEIN PARB-RELATED"/>
    <property type="match status" value="1"/>
</dbReference>
<name>A0A2Z6DV97_HYDTE</name>
<proteinExistence type="inferred from homology"/>
<dbReference type="AlphaFoldDB" id="A0A2Z6DV97"/>
<evidence type="ECO:0000256" key="3">
    <source>
        <dbReference type="ARBA" id="ARBA00023125"/>
    </source>
</evidence>
<feature type="domain" description="ParB-like N-terminal" evidence="5">
    <location>
        <begin position="36"/>
        <end position="126"/>
    </location>
</feature>
<dbReference type="GO" id="GO:0007059">
    <property type="term" value="P:chromosome segregation"/>
    <property type="evidence" value="ECO:0007669"/>
    <property type="project" value="UniProtKB-KW"/>
</dbReference>
<dbReference type="Proteomes" id="UP000262004">
    <property type="component" value="Chromosome"/>
</dbReference>
<dbReference type="CDD" id="cd16393">
    <property type="entry name" value="SPO0J_N"/>
    <property type="match status" value="1"/>
</dbReference>
<dbReference type="OrthoDB" id="5292174at2"/>
<accession>A0A2Z6DV97</accession>
<dbReference type="Pfam" id="PF02195">
    <property type="entry name" value="ParB_N"/>
    <property type="match status" value="1"/>
</dbReference>
<dbReference type="EMBL" id="AP018558">
    <property type="protein sequence ID" value="BBD76352.1"/>
    <property type="molecule type" value="Genomic_DNA"/>
</dbReference>
<comment type="similarity">
    <text evidence="1">Belongs to the ParB family.</text>
</comment>
<dbReference type="InterPro" id="IPR004437">
    <property type="entry name" value="ParB/RepB/Spo0J"/>
</dbReference>
<keyword evidence="2" id="KW-0159">Chromosome partition</keyword>
<dbReference type="FunFam" id="3.90.1530.30:FF:000001">
    <property type="entry name" value="Chromosome partitioning protein ParB"/>
    <property type="match status" value="1"/>
</dbReference>
<dbReference type="InterPro" id="IPR041468">
    <property type="entry name" value="HTH_ParB/Spo0J"/>
</dbReference>
<dbReference type="SUPFAM" id="SSF109709">
    <property type="entry name" value="KorB DNA-binding domain-like"/>
    <property type="match status" value="1"/>
</dbReference>
<evidence type="ECO:0000313" key="6">
    <source>
        <dbReference type="EMBL" id="BBD76352.1"/>
    </source>
</evidence>
<dbReference type="Gene3D" id="3.90.1530.30">
    <property type="match status" value="1"/>
</dbReference>
<keyword evidence="3" id="KW-0238">DNA-binding</keyword>
<dbReference type="Pfam" id="PF23552">
    <property type="entry name" value="ParB_C"/>
    <property type="match status" value="1"/>
</dbReference>
<evidence type="ECO:0000259" key="5">
    <source>
        <dbReference type="SMART" id="SM00470"/>
    </source>
</evidence>
<gene>
    <name evidence="6" type="ORF">HPTL_0082</name>
</gene>
<dbReference type="InterPro" id="IPR050336">
    <property type="entry name" value="Chromosome_partition/occlusion"/>
</dbReference>
<dbReference type="GO" id="GO:0003677">
    <property type="term" value="F:DNA binding"/>
    <property type="evidence" value="ECO:0007669"/>
    <property type="project" value="UniProtKB-KW"/>
</dbReference>
<dbReference type="KEGG" id="htl:HPTL_0082"/>
<dbReference type="Gene3D" id="1.10.10.2830">
    <property type="match status" value="1"/>
</dbReference>
<dbReference type="SMART" id="SM00470">
    <property type="entry name" value="ParB"/>
    <property type="match status" value="1"/>
</dbReference>
<dbReference type="GO" id="GO:0005694">
    <property type="term" value="C:chromosome"/>
    <property type="evidence" value="ECO:0007669"/>
    <property type="project" value="TreeGrafter"/>
</dbReference>
<evidence type="ECO:0000256" key="2">
    <source>
        <dbReference type="ARBA" id="ARBA00022829"/>
    </source>
</evidence>
<evidence type="ECO:0000313" key="7">
    <source>
        <dbReference type="Proteomes" id="UP000262004"/>
    </source>
</evidence>
<dbReference type="SUPFAM" id="SSF110849">
    <property type="entry name" value="ParB/Sulfiredoxin"/>
    <property type="match status" value="1"/>
</dbReference>
<dbReference type="InterPro" id="IPR036086">
    <property type="entry name" value="ParB/Sulfiredoxin_sf"/>
</dbReference>
<dbReference type="NCBIfam" id="TIGR00180">
    <property type="entry name" value="parB_part"/>
    <property type="match status" value="1"/>
</dbReference>
<keyword evidence="7" id="KW-1185">Reference proteome</keyword>